<dbReference type="PANTHER" id="PTHR21148">
    <property type="entry name" value="THIOREDOXIN DOMAIN-CONTAINING PROTEIN 9"/>
    <property type="match status" value="1"/>
</dbReference>
<dbReference type="STRING" id="27342.A0A0H2RZQ0"/>
<dbReference type="OrthoDB" id="10257948at2759"/>
<evidence type="ECO:0000259" key="3">
    <source>
        <dbReference type="Pfam" id="PF02114"/>
    </source>
</evidence>
<evidence type="ECO:0000313" key="5">
    <source>
        <dbReference type="Proteomes" id="UP000053477"/>
    </source>
</evidence>
<organism evidence="4 5">
    <name type="scientific">Schizopora paradoxa</name>
    <dbReference type="NCBI Taxonomy" id="27342"/>
    <lineage>
        <taxon>Eukaryota</taxon>
        <taxon>Fungi</taxon>
        <taxon>Dikarya</taxon>
        <taxon>Basidiomycota</taxon>
        <taxon>Agaricomycotina</taxon>
        <taxon>Agaricomycetes</taxon>
        <taxon>Hymenochaetales</taxon>
        <taxon>Schizoporaceae</taxon>
        <taxon>Schizopora</taxon>
    </lineage>
</organism>
<accession>A0A0H2RZQ0</accession>
<evidence type="ECO:0000313" key="4">
    <source>
        <dbReference type="EMBL" id="KLO14948.1"/>
    </source>
</evidence>
<dbReference type="FunCoup" id="A0A0H2RZQ0">
    <property type="interactions" value="752"/>
</dbReference>
<dbReference type="InterPro" id="IPR024253">
    <property type="entry name" value="Phosducin_thioredoxin-like_dom"/>
</dbReference>
<reference evidence="4 5" key="1">
    <citation type="submission" date="2015-04" db="EMBL/GenBank/DDBJ databases">
        <title>Complete genome sequence of Schizopora paradoxa KUC8140, a cosmopolitan wood degrader in East Asia.</title>
        <authorList>
            <consortium name="DOE Joint Genome Institute"/>
            <person name="Min B."/>
            <person name="Park H."/>
            <person name="Jang Y."/>
            <person name="Kim J.-J."/>
            <person name="Kim K.H."/>
            <person name="Pangilinan J."/>
            <person name="Lipzen A."/>
            <person name="Riley R."/>
            <person name="Grigoriev I.V."/>
            <person name="Spatafora J.W."/>
            <person name="Choi I.-G."/>
        </authorList>
    </citation>
    <scope>NUCLEOTIDE SEQUENCE [LARGE SCALE GENOMIC DNA]</scope>
    <source>
        <strain evidence="4 5">KUC8140</strain>
    </source>
</reference>
<dbReference type="SUPFAM" id="SSF52833">
    <property type="entry name" value="Thioredoxin-like"/>
    <property type="match status" value="1"/>
</dbReference>
<dbReference type="InterPro" id="IPR036249">
    <property type="entry name" value="Thioredoxin-like_sf"/>
</dbReference>
<dbReference type="CDD" id="cd02989">
    <property type="entry name" value="Phd_like_TxnDC9"/>
    <property type="match status" value="1"/>
</dbReference>
<dbReference type="Proteomes" id="UP000053477">
    <property type="component" value="Unassembled WGS sequence"/>
</dbReference>
<gene>
    <name evidence="4" type="ORF">SCHPADRAFT_914628</name>
</gene>
<comment type="similarity">
    <text evidence="1">Belongs to the phosducin family.</text>
</comment>
<dbReference type="Pfam" id="PF02114">
    <property type="entry name" value="Phosducin"/>
    <property type="match status" value="1"/>
</dbReference>
<dbReference type="InParanoid" id="A0A0H2RZQ0"/>
<proteinExistence type="inferred from homology"/>
<name>A0A0H2RZQ0_9AGAM</name>
<feature type="domain" description="Phosducin" evidence="3">
    <location>
        <begin position="17"/>
        <end position="143"/>
    </location>
</feature>
<dbReference type="AlphaFoldDB" id="A0A0H2RZQ0"/>
<dbReference type="EMBL" id="KQ085936">
    <property type="protein sequence ID" value="KLO14948.1"/>
    <property type="molecule type" value="Genomic_DNA"/>
</dbReference>
<keyword evidence="5" id="KW-1185">Reference proteome</keyword>
<sequence length="203" mass="23316">MGSDHENDSDDEIFAELEKDIDENFDMAALREQRLEELQQEMRIVKDMKDQNFGKLTEMKDEKEVLKTSASEKRCVIHFYHHDFKRCQIMNDSLAAIAPKYFNTRFLRVFVENVPWLVEKLQIKILPCVICFIDGVAKDRLIGFEALGNSETFEIAALELQLQTIGVIDKPGFTSTVPRHQTKVPSRGIRSGTLADEEDSDCD</sequence>
<evidence type="ECO:0000256" key="2">
    <source>
        <dbReference type="SAM" id="MobiDB-lite"/>
    </source>
</evidence>
<evidence type="ECO:0000256" key="1">
    <source>
        <dbReference type="ARBA" id="ARBA00009686"/>
    </source>
</evidence>
<protein>
    <submittedName>
        <fullName evidence="4">Thioredoxin-like protein</fullName>
    </submittedName>
</protein>
<feature type="region of interest" description="Disordered" evidence="2">
    <location>
        <begin position="176"/>
        <end position="203"/>
    </location>
</feature>
<dbReference type="Gene3D" id="3.40.30.10">
    <property type="entry name" value="Glutaredoxin"/>
    <property type="match status" value="1"/>
</dbReference>